<evidence type="ECO:0000313" key="4">
    <source>
        <dbReference type="RefSeq" id="XP_026676329.1"/>
    </source>
</evidence>
<dbReference type="KEGG" id="dci:113465752"/>
<keyword evidence="3" id="KW-1185">Reference proteome</keyword>
<feature type="domain" description="Myb/SANT-like DNA-binding" evidence="2">
    <location>
        <begin position="145"/>
        <end position="206"/>
    </location>
</feature>
<feature type="compositionally biased region" description="Pro residues" evidence="1">
    <location>
        <begin position="304"/>
        <end position="322"/>
    </location>
</feature>
<dbReference type="STRING" id="121845.A0A3Q0IJD3"/>
<dbReference type="Gene3D" id="1.10.10.60">
    <property type="entry name" value="Homeodomain-like"/>
    <property type="match status" value="1"/>
</dbReference>
<gene>
    <name evidence="4" type="primary">LOC113465752</name>
</gene>
<accession>A0A3Q0IJD3</accession>
<evidence type="ECO:0000256" key="1">
    <source>
        <dbReference type="SAM" id="MobiDB-lite"/>
    </source>
</evidence>
<dbReference type="RefSeq" id="XP_026676329.1">
    <property type="nucleotide sequence ID" value="XM_026820528.1"/>
</dbReference>
<dbReference type="GeneID" id="113465752"/>
<feature type="region of interest" description="Disordered" evidence="1">
    <location>
        <begin position="431"/>
        <end position="450"/>
    </location>
</feature>
<feature type="compositionally biased region" description="Pro residues" evidence="1">
    <location>
        <begin position="436"/>
        <end position="448"/>
    </location>
</feature>
<name>A0A3Q0IJD3_DIACI</name>
<dbReference type="AlphaFoldDB" id="A0A3Q0IJD3"/>
<evidence type="ECO:0000313" key="3">
    <source>
        <dbReference type="Proteomes" id="UP000079169"/>
    </source>
</evidence>
<dbReference type="Pfam" id="PF13837">
    <property type="entry name" value="Myb_DNA-bind_4"/>
    <property type="match status" value="1"/>
</dbReference>
<sequence length="508" mass="56707">MYHSRTVLDKNRSKRITFLRHKFFTRSQKEESIEDFVASLNKLSLDCEFKDLREGLVKDILILGLKNNQLKERLLRESDLKLDKAVMLCKAVEATAGHMREMDPCSIKEEPVFLVKKNFKKAVVCFKFVIILNVFKSLFCPFISGELDHLFRDQSTRIGTAWSRVANRMAEEGYPLPCANPGKRCNQKWRNLEKVYRKHSSYLAGRLPGTTGTAPIPTPQYFEEISSILGHSHAAHPVIQVDSLAPAPVTTPAPSTVTSFHPLSSSTVASAPVVPPVPTPQPLRFVRLPSSLLQTLSQSQVFPSGPPPPPPPPAFSPPPPPHSLESTFNMSPERPISSPSPPHFSHYIPISSLIRSHSPPPSPIHSHSSSLHSQIITRPAPTITQPPQTITRPPQTITRPLQTITRPPQAPRFVRLLSSLFQTLSRSQVLPSGPAVSPPPAFSPPPHSPESTFDMSFPRKFRMGNFKFEGFGTVRLLLIQFPLYLRMSSFLTQILSLPRLLIFLMNPP</sequence>
<reference evidence="4" key="1">
    <citation type="submission" date="2025-08" db="UniProtKB">
        <authorList>
            <consortium name="RefSeq"/>
        </authorList>
    </citation>
    <scope>IDENTIFICATION</scope>
</reference>
<evidence type="ECO:0000259" key="2">
    <source>
        <dbReference type="Pfam" id="PF13837"/>
    </source>
</evidence>
<dbReference type="Proteomes" id="UP000079169">
    <property type="component" value="Unplaced"/>
</dbReference>
<dbReference type="PaxDb" id="121845-A0A3Q0IJD3"/>
<feature type="region of interest" description="Disordered" evidence="1">
    <location>
        <begin position="298"/>
        <end position="342"/>
    </location>
</feature>
<organism evidence="3 4">
    <name type="scientific">Diaphorina citri</name>
    <name type="common">Asian citrus psyllid</name>
    <dbReference type="NCBI Taxonomy" id="121845"/>
    <lineage>
        <taxon>Eukaryota</taxon>
        <taxon>Metazoa</taxon>
        <taxon>Ecdysozoa</taxon>
        <taxon>Arthropoda</taxon>
        <taxon>Hexapoda</taxon>
        <taxon>Insecta</taxon>
        <taxon>Pterygota</taxon>
        <taxon>Neoptera</taxon>
        <taxon>Paraneoptera</taxon>
        <taxon>Hemiptera</taxon>
        <taxon>Sternorrhyncha</taxon>
        <taxon>Psylloidea</taxon>
        <taxon>Psyllidae</taxon>
        <taxon>Diaphorininae</taxon>
        <taxon>Diaphorina</taxon>
    </lineage>
</organism>
<proteinExistence type="predicted"/>
<feature type="compositionally biased region" description="Low complexity" evidence="1">
    <location>
        <begin position="331"/>
        <end position="342"/>
    </location>
</feature>
<dbReference type="InterPro" id="IPR044822">
    <property type="entry name" value="Myb_DNA-bind_4"/>
</dbReference>
<protein>
    <submittedName>
        <fullName evidence="4">YLP motif-containing protein 1-like</fullName>
    </submittedName>
</protein>